<dbReference type="EMBL" id="AWUE01022218">
    <property type="protein sequence ID" value="OMO59201.1"/>
    <property type="molecule type" value="Genomic_DNA"/>
</dbReference>
<name>A0A1R3GMA1_9ROSI</name>
<accession>A0A1R3GMA1</accession>
<reference evidence="2" key="1">
    <citation type="submission" date="2013-09" db="EMBL/GenBank/DDBJ databases">
        <title>Corchorus olitorius genome sequencing.</title>
        <authorList>
            <person name="Alam M."/>
            <person name="Haque M.S."/>
            <person name="Islam M.S."/>
            <person name="Emdad E.M."/>
            <person name="Islam M.M."/>
            <person name="Ahmed B."/>
            <person name="Halim A."/>
            <person name="Hossen Q.M.M."/>
            <person name="Hossain M.Z."/>
            <person name="Ahmed R."/>
            <person name="Khan M.M."/>
            <person name="Islam R."/>
            <person name="Rashid M.M."/>
            <person name="Khan S.A."/>
            <person name="Rahman M.S."/>
            <person name="Alam M."/>
            <person name="Yahiya A.S."/>
            <person name="Khan M.S."/>
            <person name="Azam M.S."/>
            <person name="Haque T."/>
            <person name="Lashkar M.Z.H."/>
            <person name="Akhand A.I."/>
            <person name="Morshed G."/>
            <person name="Roy S."/>
            <person name="Uddin K.S."/>
            <person name="Rabeya T."/>
            <person name="Hossain A.S."/>
            <person name="Chowdhury A."/>
            <person name="Snigdha A.R."/>
            <person name="Mortoza M.S."/>
            <person name="Matin S.A."/>
            <person name="Hoque S.M.E."/>
            <person name="Islam M.K."/>
            <person name="Roy D.K."/>
            <person name="Haider R."/>
            <person name="Moosa M.M."/>
            <person name="Elias S.M."/>
            <person name="Hasan A.M."/>
            <person name="Jahan S."/>
            <person name="Shafiuddin M."/>
            <person name="Mahmood N."/>
            <person name="Shommy N.S."/>
        </authorList>
    </citation>
    <scope>NUCLEOTIDE SEQUENCE [LARGE SCALE GENOMIC DNA]</scope>
    <source>
        <strain evidence="2">cv. O-4</strain>
    </source>
</reference>
<protein>
    <submittedName>
        <fullName evidence="1">Uncharacterized protein</fullName>
    </submittedName>
</protein>
<dbReference type="Proteomes" id="UP000187203">
    <property type="component" value="Unassembled WGS sequence"/>
</dbReference>
<comment type="caution">
    <text evidence="1">The sequence shown here is derived from an EMBL/GenBank/DDBJ whole genome shotgun (WGS) entry which is preliminary data.</text>
</comment>
<organism evidence="1 2">
    <name type="scientific">Corchorus olitorius</name>
    <dbReference type="NCBI Taxonomy" id="93759"/>
    <lineage>
        <taxon>Eukaryota</taxon>
        <taxon>Viridiplantae</taxon>
        <taxon>Streptophyta</taxon>
        <taxon>Embryophyta</taxon>
        <taxon>Tracheophyta</taxon>
        <taxon>Spermatophyta</taxon>
        <taxon>Magnoliopsida</taxon>
        <taxon>eudicotyledons</taxon>
        <taxon>Gunneridae</taxon>
        <taxon>Pentapetalae</taxon>
        <taxon>rosids</taxon>
        <taxon>malvids</taxon>
        <taxon>Malvales</taxon>
        <taxon>Malvaceae</taxon>
        <taxon>Grewioideae</taxon>
        <taxon>Apeibeae</taxon>
        <taxon>Corchorus</taxon>
    </lineage>
</organism>
<evidence type="ECO:0000313" key="1">
    <source>
        <dbReference type="EMBL" id="OMO59201.1"/>
    </source>
</evidence>
<dbReference type="AlphaFoldDB" id="A0A1R3GMA1"/>
<proteinExistence type="predicted"/>
<keyword evidence="2" id="KW-1185">Reference proteome</keyword>
<evidence type="ECO:0000313" key="2">
    <source>
        <dbReference type="Proteomes" id="UP000187203"/>
    </source>
</evidence>
<gene>
    <name evidence="1" type="ORF">COLO4_34283</name>
</gene>
<dbReference type="OrthoDB" id="10486039at2759"/>
<sequence length="84" mass="9297">MKPANSRFAPIDVPSPDLASTLSNTDAETFKKFNPNQNFEAYDLSDSPSNRLGFEVKVCCENWDKDGATGELLWAGEKVAELAW</sequence>